<evidence type="ECO:0000256" key="1">
    <source>
        <dbReference type="ARBA" id="ARBA00006739"/>
    </source>
</evidence>
<protein>
    <submittedName>
        <fullName evidence="7">Glycosyl transferase family 2</fullName>
    </submittedName>
</protein>
<gene>
    <name evidence="7" type="ORF">SAMN05216296_2687</name>
</gene>
<dbReference type="Gene3D" id="3.40.50.150">
    <property type="entry name" value="Vaccinia Virus protein VP39"/>
    <property type="match status" value="1"/>
</dbReference>
<dbReference type="SUPFAM" id="SSF53335">
    <property type="entry name" value="S-adenosyl-L-methionine-dependent methyltransferases"/>
    <property type="match status" value="1"/>
</dbReference>
<dbReference type="Gene3D" id="3.90.550.10">
    <property type="entry name" value="Spore Coat Polysaccharide Biosynthesis Protein SpsA, Chain A"/>
    <property type="match status" value="2"/>
</dbReference>
<keyword evidence="4 7" id="KW-0808">Transferase</keyword>
<accession>A0A1H2H195</accession>
<comment type="similarity">
    <text evidence="1">Belongs to the glycosyltransferase 2 family.</text>
</comment>
<dbReference type="SUPFAM" id="SSF53448">
    <property type="entry name" value="Nucleotide-diphospho-sugar transferases"/>
    <property type="match status" value="2"/>
</dbReference>
<dbReference type="PANTHER" id="PTHR43685:SF5">
    <property type="entry name" value="GLYCOSYLTRANSFERASE EPSE-RELATED"/>
    <property type="match status" value="1"/>
</dbReference>
<dbReference type="PANTHER" id="PTHR43685">
    <property type="entry name" value="GLYCOSYLTRANSFERASE"/>
    <property type="match status" value="1"/>
</dbReference>
<organism evidence="7 8">
    <name type="scientific">Pseudomonas pohangensis</name>
    <dbReference type="NCBI Taxonomy" id="364197"/>
    <lineage>
        <taxon>Bacteria</taxon>
        <taxon>Pseudomonadati</taxon>
        <taxon>Pseudomonadota</taxon>
        <taxon>Gammaproteobacteria</taxon>
        <taxon>Pseudomonadales</taxon>
        <taxon>Pseudomonadaceae</taxon>
        <taxon>Pseudomonas</taxon>
    </lineage>
</organism>
<evidence type="ECO:0000313" key="8">
    <source>
        <dbReference type="Proteomes" id="UP000243232"/>
    </source>
</evidence>
<dbReference type="InterPro" id="IPR029044">
    <property type="entry name" value="Nucleotide-diphossugar_trans"/>
</dbReference>
<dbReference type="RefSeq" id="WP_090196266.1">
    <property type="nucleotide sequence ID" value="NZ_LT629785.1"/>
</dbReference>
<feature type="domain" description="Glycosyltransferase 2-like" evidence="6">
    <location>
        <begin position="826"/>
        <end position="921"/>
    </location>
</feature>
<keyword evidence="2" id="KW-0997">Cell inner membrane</keyword>
<evidence type="ECO:0000256" key="2">
    <source>
        <dbReference type="ARBA" id="ARBA00022519"/>
    </source>
</evidence>
<dbReference type="InterPro" id="IPR029063">
    <property type="entry name" value="SAM-dependent_MTases_sf"/>
</dbReference>
<reference evidence="8" key="1">
    <citation type="submission" date="2016-10" db="EMBL/GenBank/DDBJ databases">
        <authorList>
            <person name="Varghese N."/>
            <person name="Submissions S."/>
        </authorList>
    </citation>
    <scope>NUCLEOTIDE SEQUENCE [LARGE SCALE GENOMIC DNA]</scope>
    <source>
        <strain evidence="8">DSM 17875</strain>
    </source>
</reference>
<dbReference type="InterPro" id="IPR001173">
    <property type="entry name" value="Glyco_trans_2-like"/>
</dbReference>
<feature type="domain" description="Glycosyltransferase 2-like" evidence="6">
    <location>
        <begin position="542"/>
        <end position="646"/>
    </location>
</feature>
<dbReference type="EMBL" id="LT629785">
    <property type="protein sequence ID" value="SDU25614.1"/>
    <property type="molecule type" value="Genomic_DNA"/>
</dbReference>
<keyword evidence="2" id="KW-1003">Cell membrane</keyword>
<dbReference type="InterPro" id="IPR050834">
    <property type="entry name" value="Glycosyltransf_2"/>
</dbReference>
<dbReference type="CDD" id="cd00761">
    <property type="entry name" value="Glyco_tranf_GTA_type"/>
    <property type="match status" value="1"/>
</dbReference>
<proteinExistence type="inferred from homology"/>
<dbReference type="Pfam" id="PF13578">
    <property type="entry name" value="Methyltransf_24"/>
    <property type="match status" value="1"/>
</dbReference>
<dbReference type="STRING" id="364197.SAMN05216296_2687"/>
<evidence type="ECO:0000256" key="3">
    <source>
        <dbReference type="ARBA" id="ARBA00022676"/>
    </source>
</evidence>
<evidence type="ECO:0000256" key="5">
    <source>
        <dbReference type="SAM" id="Coils"/>
    </source>
</evidence>
<dbReference type="GO" id="GO:0016757">
    <property type="term" value="F:glycosyltransferase activity"/>
    <property type="evidence" value="ECO:0007669"/>
    <property type="project" value="UniProtKB-KW"/>
</dbReference>
<name>A0A1H2H195_9PSED</name>
<dbReference type="AlphaFoldDB" id="A0A1H2H195"/>
<evidence type="ECO:0000313" key="7">
    <source>
        <dbReference type="EMBL" id="SDU25614.1"/>
    </source>
</evidence>
<keyword evidence="8" id="KW-1185">Reference proteome</keyword>
<dbReference type="OrthoDB" id="8742915at2"/>
<dbReference type="Proteomes" id="UP000243232">
    <property type="component" value="Chromosome I"/>
</dbReference>
<keyword evidence="5" id="KW-0175">Coiled coil</keyword>
<keyword evidence="3" id="KW-0328">Glycosyltransferase</keyword>
<feature type="coiled-coil region" evidence="5">
    <location>
        <begin position="322"/>
        <end position="371"/>
    </location>
</feature>
<evidence type="ECO:0000256" key="4">
    <source>
        <dbReference type="ARBA" id="ARBA00022679"/>
    </source>
</evidence>
<dbReference type="Pfam" id="PF00535">
    <property type="entry name" value="Glycos_transf_2"/>
    <property type="match status" value="2"/>
</dbReference>
<sequence>MAGQDISKQFEKLRSSFQKGFRESVVNIRLDALYQQLLMQHVFDKPEPLAAMDGWSISPEFAWWLFQHVINEQPRKIIELGSGTSTLVIASAIKRLGKGRFLSFEHNYVYFEKTRALLEACDLQHYVDLIYAPLEELKIGDQTYRWYGLPYDLIENMIGPKQLDFLLVDGPPAATNHHARYPAVVQLRKYFSASTIVLLDDGDRVEEQETLVRWIDFMGGNYSHKMLSNVRHAPALFYPVQNSPELEDGEKAFTNGISATVAQEVALAVESALNGMTVDNSDVKAKALVDAFYRLREKSLHQLKRQVESELNTAIANSTADKKQFSLQMLALQEREAALREELEARLLEKLDVVTRDRDDLKAQLTALSKRHKLVYQSLVYQLGLSFYRRTRRLKSWVKMPLAMYRVMQRHAASGNPIIVEYQDPSGRLGKPKVKLPTNFNPDMSNPDRVLLNANEIAKAGDHALAISLAESHLPIELAYTVHVLRANAAIAAGDEEGWLNQLNGYLAEFNAAPIRLDGKGNIFDRLASDPLPPVMDGPLISIIMPVWNSERTVRRAAESILNQTWRNLELLIVDDCSADGTWSVLLDLAAIDCRVKIFRNKVNVGPYVSKNIALMQAAGDWITGHDADDWALPQRLENHYNAMMAANPRPRASITEMARLDLQGRFVRVGEKAKFSRDGVTRKSSVSLLCERSFFQSELGSWDCVRFGADSETIDRAERLLGSEFCEFRQIGMLCLEHEDSLTGHPELGVSPESGVSKPRAEYAASWRAWHKRELSAGRSMRLAFPPIAKRCFRAPSIMAVPLGHIIRNSQSASVASNFEPVTAICVSRRGEFVPQVLLNLQQQTHPDLRVIYVIHGFHIDTETVRRELAGLKNLTVLQITDKETFLADGLNLALDHCQTDLCAKIDDDDHYGPDYIRNAELALKHSDLSNVALTGKAMHFCYVESANAFGVRFEQKQNRGFTRVHGGTLFWRRSLVDDQRFERVRQGTDSRFTKGVLEKGRQIYSADPYDFVHVRYANTANHTWQIEDAEFMRPVTRLADGLRLDLAYSNPAIADLALPSNDLSL</sequence>
<keyword evidence="2" id="KW-0472">Membrane</keyword>
<evidence type="ECO:0000259" key="6">
    <source>
        <dbReference type="Pfam" id="PF00535"/>
    </source>
</evidence>